<evidence type="ECO:0000313" key="2">
    <source>
        <dbReference type="EMBL" id="KAJ8386690.1"/>
    </source>
</evidence>
<comment type="caution">
    <text evidence="2">The sequence shown here is derived from an EMBL/GenBank/DDBJ whole genome shotgun (WGS) entry which is preliminary data.</text>
</comment>
<dbReference type="EMBL" id="JAINUG010000224">
    <property type="protein sequence ID" value="KAJ8386690.1"/>
    <property type="molecule type" value="Genomic_DNA"/>
</dbReference>
<organism evidence="2 3">
    <name type="scientific">Aldrovandia affinis</name>
    <dbReference type="NCBI Taxonomy" id="143900"/>
    <lineage>
        <taxon>Eukaryota</taxon>
        <taxon>Metazoa</taxon>
        <taxon>Chordata</taxon>
        <taxon>Craniata</taxon>
        <taxon>Vertebrata</taxon>
        <taxon>Euteleostomi</taxon>
        <taxon>Actinopterygii</taxon>
        <taxon>Neopterygii</taxon>
        <taxon>Teleostei</taxon>
        <taxon>Notacanthiformes</taxon>
        <taxon>Halosauridae</taxon>
        <taxon>Aldrovandia</taxon>
    </lineage>
</organism>
<accession>A0AAD7RMC0</accession>
<evidence type="ECO:0000256" key="1">
    <source>
        <dbReference type="SAM" id="MobiDB-lite"/>
    </source>
</evidence>
<name>A0AAD7RMC0_9TELE</name>
<gene>
    <name evidence="2" type="ORF">AAFF_G00168060</name>
</gene>
<reference evidence="2" key="1">
    <citation type="journal article" date="2023" name="Science">
        <title>Genome structures resolve the early diversification of teleost fishes.</title>
        <authorList>
            <person name="Parey E."/>
            <person name="Louis A."/>
            <person name="Montfort J."/>
            <person name="Bouchez O."/>
            <person name="Roques C."/>
            <person name="Iampietro C."/>
            <person name="Lluch J."/>
            <person name="Castinel A."/>
            <person name="Donnadieu C."/>
            <person name="Desvignes T."/>
            <person name="Floi Bucao C."/>
            <person name="Jouanno E."/>
            <person name="Wen M."/>
            <person name="Mejri S."/>
            <person name="Dirks R."/>
            <person name="Jansen H."/>
            <person name="Henkel C."/>
            <person name="Chen W.J."/>
            <person name="Zahm M."/>
            <person name="Cabau C."/>
            <person name="Klopp C."/>
            <person name="Thompson A.W."/>
            <person name="Robinson-Rechavi M."/>
            <person name="Braasch I."/>
            <person name="Lecointre G."/>
            <person name="Bobe J."/>
            <person name="Postlethwait J.H."/>
            <person name="Berthelot C."/>
            <person name="Roest Crollius H."/>
            <person name="Guiguen Y."/>
        </authorList>
    </citation>
    <scope>NUCLEOTIDE SEQUENCE</scope>
    <source>
        <strain evidence="2">NC1722</strain>
    </source>
</reference>
<keyword evidence="3" id="KW-1185">Reference proteome</keyword>
<feature type="region of interest" description="Disordered" evidence="1">
    <location>
        <begin position="1"/>
        <end position="50"/>
    </location>
</feature>
<dbReference type="Proteomes" id="UP001221898">
    <property type="component" value="Unassembled WGS sequence"/>
</dbReference>
<feature type="compositionally biased region" description="Polar residues" evidence="1">
    <location>
        <begin position="1"/>
        <end position="12"/>
    </location>
</feature>
<protein>
    <submittedName>
        <fullName evidence="2">Uncharacterized protein</fullName>
    </submittedName>
</protein>
<sequence length="91" mass="9953">MRASVSPSTLSEKSPFHKPISPFISRRSEEEEEEDVASRFRGFPGPRSSVSQLRLFHPSATAAMETTEHGTPSVPPSSRAAHCGRFSALQI</sequence>
<evidence type="ECO:0000313" key="3">
    <source>
        <dbReference type="Proteomes" id="UP001221898"/>
    </source>
</evidence>
<dbReference type="AlphaFoldDB" id="A0AAD7RMC0"/>
<proteinExistence type="predicted"/>